<reference evidence="2" key="1">
    <citation type="journal article" date="2023" name="Plant J.">
        <title>Genome sequences and population genomics provide insights into the demographic history, inbreeding, and mutation load of two 'living fossil' tree species of Dipteronia.</title>
        <authorList>
            <person name="Feng Y."/>
            <person name="Comes H.P."/>
            <person name="Chen J."/>
            <person name="Zhu S."/>
            <person name="Lu R."/>
            <person name="Zhang X."/>
            <person name="Li P."/>
            <person name="Qiu J."/>
            <person name="Olsen K.M."/>
            <person name="Qiu Y."/>
        </authorList>
    </citation>
    <scope>NUCLEOTIDE SEQUENCE</scope>
    <source>
        <strain evidence="2">NBL</strain>
    </source>
</reference>
<dbReference type="InterPro" id="IPR026960">
    <property type="entry name" value="RVT-Znf"/>
</dbReference>
<dbReference type="EMBL" id="JANJYJ010000003">
    <property type="protein sequence ID" value="KAK3222526.1"/>
    <property type="molecule type" value="Genomic_DNA"/>
</dbReference>
<accession>A0AAE0AQW0</accession>
<proteinExistence type="predicted"/>
<dbReference type="Pfam" id="PF13966">
    <property type="entry name" value="zf-RVT"/>
    <property type="match status" value="1"/>
</dbReference>
<feature type="domain" description="Reverse transcriptase zinc-binding" evidence="1">
    <location>
        <begin position="15"/>
        <end position="66"/>
    </location>
</feature>
<dbReference type="AlphaFoldDB" id="A0AAE0AQW0"/>
<protein>
    <recommendedName>
        <fullName evidence="1">Reverse transcriptase zinc-binding domain-containing protein</fullName>
    </recommendedName>
</protein>
<evidence type="ECO:0000259" key="1">
    <source>
        <dbReference type="Pfam" id="PF13966"/>
    </source>
</evidence>
<organism evidence="2 3">
    <name type="scientific">Dipteronia sinensis</name>
    <dbReference type="NCBI Taxonomy" id="43782"/>
    <lineage>
        <taxon>Eukaryota</taxon>
        <taxon>Viridiplantae</taxon>
        <taxon>Streptophyta</taxon>
        <taxon>Embryophyta</taxon>
        <taxon>Tracheophyta</taxon>
        <taxon>Spermatophyta</taxon>
        <taxon>Magnoliopsida</taxon>
        <taxon>eudicotyledons</taxon>
        <taxon>Gunneridae</taxon>
        <taxon>Pentapetalae</taxon>
        <taxon>rosids</taxon>
        <taxon>malvids</taxon>
        <taxon>Sapindales</taxon>
        <taxon>Sapindaceae</taxon>
        <taxon>Hippocastanoideae</taxon>
        <taxon>Acereae</taxon>
        <taxon>Dipteronia</taxon>
    </lineage>
</organism>
<keyword evidence="3" id="KW-1185">Reference proteome</keyword>
<dbReference type="Proteomes" id="UP001281410">
    <property type="component" value="Unassembled WGS sequence"/>
</dbReference>
<gene>
    <name evidence="2" type="ORF">Dsin_009551</name>
</gene>
<name>A0AAE0AQW0_9ROSI</name>
<evidence type="ECO:0000313" key="3">
    <source>
        <dbReference type="Proteomes" id="UP001281410"/>
    </source>
</evidence>
<evidence type="ECO:0000313" key="2">
    <source>
        <dbReference type="EMBL" id="KAK3222526.1"/>
    </source>
</evidence>
<comment type="caution">
    <text evidence="2">The sequence shown here is derived from an EMBL/GenBank/DDBJ whole genome shotgun (WGS) entry which is preliminary data.</text>
</comment>
<sequence length="227" mass="25104">MDRCLVSFYPSFRSALTCRLFLNRLPIEDCLSRIGFQLASRCSVCGVSSESSDHLFLWCPIATALWETVFSAFQRRISVDSWSSFFSQAYVNNDGAALSSQGAGGCGGALRNCGAFMKGYFAVPFDQVFAFEAKLLAALMAINFSWKNGWHRSEQGSLADSACLEALYLSDIENGVEVLISLGRRMRLQTLFLSMCWGWRSIRGGLTPCLSAPCWLAMIACESFCFS</sequence>